<dbReference type="Pfam" id="PF25209">
    <property type="entry name" value="Phage_capsid_4"/>
    <property type="match status" value="1"/>
</dbReference>
<evidence type="ECO:0000313" key="2">
    <source>
        <dbReference type="Proteomes" id="UP000775129"/>
    </source>
</evidence>
<dbReference type="AlphaFoldDB" id="A0A921GSS4"/>
<evidence type="ECO:0000313" key="1">
    <source>
        <dbReference type="EMBL" id="HJF51275.1"/>
    </source>
</evidence>
<comment type="caution">
    <text evidence="1">The sequence shown here is derived from an EMBL/GenBank/DDBJ whole genome shotgun (WGS) entry which is preliminary data.</text>
</comment>
<gene>
    <name evidence="1" type="ORF">K8W24_16045</name>
</gene>
<dbReference type="EMBL" id="DYWO01000474">
    <property type="protein sequence ID" value="HJF51275.1"/>
    <property type="molecule type" value="Genomic_DNA"/>
</dbReference>
<protein>
    <recommendedName>
        <fullName evidence="3">Major capsid protein</fullName>
    </recommendedName>
</protein>
<dbReference type="Proteomes" id="UP000775129">
    <property type="component" value="Unassembled WGS sequence"/>
</dbReference>
<proteinExistence type="predicted"/>
<reference evidence="1" key="2">
    <citation type="submission" date="2021-09" db="EMBL/GenBank/DDBJ databases">
        <authorList>
            <person name="Gilroy R."/>
        </authorList>
    </citation>
    <scope>NUCLEOTIDE SEQUENCE</scope>
    <source>
        <strain evidence="1">1647</strain>
    </source>
</reference>
<reference evidence="1" key="1">
    <citation type="journal article" date="2021" name="PeerJ">
        <title>Extensive microbial diversity within the chicken gut microbiome revealed by metagenomics and culture.</title>
        <authorList>
            <person name="Gilroy R."/>
            <person name="Ravi A."/>
            <person name="Getino M."/>
            <person name="Pursley I."/>
            <person name="Horton D.L."/>
            <person name="Alikhan N.F."/>
            <person name="Baker D."/>
            <person name="Gharbi K."/>
            <person name="Hall N."/>
            <person name="Watson M."/>
            <person name="Adriaenssens E.M."/>
            <person name="Foster-Nyarko E."/>
            <person name="Jarju S."/>
            <person name="Secka A."/>
            <person name="Antonio M."/>
            <person name="Oren A."/>
            <person name="Chaudhuri R.R."/>
            <person name="La Ragione R."/>
            <person name="Hildebrand F."/>
            <person name="Pallen M.J."/>
        </authorList>
    </citation>
    <scope>NUCLEOTIDE SEQUENCE</scope>
    <source>
        <strain evidence="1">1647</strain>
    </source>
</reference>
<evidence type="ECO:0008006" key="3">
    <source>
        <dbReference type="Google" id="ProtNLM"/>
    </source>
</evidence>
<name>A0A921GSS4_9MICO</name>
<accession>A0A921GSS4</accession>
<organism evidence="1 2">
    <name type="scientific">Brachybacterium paraconglomeratum</name>
    <dbReference type="NCBI Taxonomy" id="173362"/>
    <lineage>
        <taxon>Bacteria</taxon>
        <taxon>Bacillati</taxon>
        <taxon>Actinomycetota</taxon>
        <taxon>Actinomycetes</taxon>
        <taxon>Micrococcales</taxon>
        <taxon>Dermabacteraceae</taxon>
        <taxon>Brachybacterium</taxon>
    </lineage>
</organism>
<sequence length="306" mass="32912">MAYSYPGTPVKVGSDLTTTEIHHLMKTPSLLRKRLATILDHKFIADYLLAGRFTAEGGAILYETGEEIFPADSPEAIAPGGEYPKTVMTTGELASAKTRKTGLASDVTDEAISRLLINPVDRGLRKIANGMIRDIDGTALGVIASKVAQTFAATAQWTSGEAIVDTVLSAKAKAEEDHIEESFDYSVVALKPTQFAKVAASLIKSDLVPRESGNFVLSGVIPDYLGLTWVTSQHVPFSDPILVDRDQLGGMADEKITSPGYVGYDGLEVKSIRKDERDMYTVQARRITVPVVLEPNAGIRITGTGV</sequence>